<dbReference type="InterPro" id="IPR029058">
    <property type="entry name" value="AB_hydrolase_fold"/>
</dbReference>
<dbReference type="Gene3D" id="1.10.287.410">
    <property type="match status" value="1"/>
</dbReference>
<dbReference type="Pfam" id="PF00450">
    <property type="entry name" value="Peptidase_S10"/>
    <property type="match status" value="1"/>
</dbReference>
<dbReference type="OrthoDB" id="443318at2759"/>
<evidence type="ECO:0000256" key="1">
    <source>
        <dbReference type="ARBA" id="ARBA00009431"/>
    </source>
</evidence>
<evidence type="ECO:0000256" key="4">
    <source>
        <dbReference type="ARBA" id="ARBA00022801"/>
    </source>
</evidence>
<keyword evidence="2 6" id="KW-0121">Carboxypeptidase</keyword>
<dbReference type="GO" id="GO:0000324">
    <property type="term" value="C:fungal-type vacuole"/>
    <property type="evidence" value="ECO:0007669"/>
    <property type="project" value="TreeGrafter"/>
</dbReference>
<feature type="signal peptide" evidence="6">
    <location>
        <begin position="1"/>
        <end position="20"/>
    </location>
</feature>
<dbReference type="Proteomes" id="UP000799770">
    <property type="component" value="Unassembled WGS sequence"/>
</dbReference>
<dbReference type="PRINTS" id="PR00724">
    <property type="entry name" value="CRBOXYPTASEC"/>
</dbReference>
<accession>A0A6A5ZPN9</accession>
<dbReference type="PROSITE" id="PS00131">
    <property type="entry name" value="CARBOXYPEPT_SER_SER"/>
    <property type="match status" value="1"/>
</dbReference>
<protein>
    <recommendedName>
        <fullName evidence="6">Carboxypeptidase</fullName>
        <ecNumber evidence="6">3.4.16.-</ecNumber>
    </recommendedName>
</protein>
<dbReference type="PANTHER" id="PTHR11802">
    <property type="entry name" value="SERINE PROTEASE FAMILY S10 SERINE CARBOXYPEPTIDASE"/>
    <property type="match status" value="1"/>
</dbReference>
<dbReference type="PANTHER" id="PTHR11802:SF432">
    <property type="entry name" value="Y, PUTATIVE-RELATED"/>
    <property type="match status" value="1"/>
</dbReference>
<keyword evidence="3 6" id="KW-0645">Protease</keyword>
<evidence type="ECO:0000313" key="7">
    <source>
        <dbReference type="EMBL" id="KAF2121660.1"/>
    </source>
</evidence>
<keyword evidence="8" id="KW-1185">Reference proteome</keyword>
<dbReference type="GO" id="GO:0006508">
    <property type="term" value="P:proteolysis"/>
    <property type="evidence" value="ECO:0007669"/>
    <property type="project" value="UniProtKB-KW"/>
</dbReference>
<evidence type="ECO:0000256" key="6">
    <source>
        <dbReference type="RuleBase" id="RU361156"/>
    </source>
</evidence>
<sequence>MKPLTAISLLFATASAGLFAHQEPLQDANGLLEVEGFQVYQSRHSEHHSVRIKQQQNDKLCNAHSKQYTGWLDVGSKHIFFWFFESQNKPSEDPLLLWLTGGPGGSGMIGQLQELGPCLINEYGNGTVYNEYGWSQNANLIFVDQPAGVGFSYIDEGTPVPSTSFTAAEDMHHFLQIFVSDIFPDLAKTEFHITGESYAGHYVPTLAAQIVSQNILYPKRPQVNLQSIFVGNGYVSPLDTAFGYWETLCSTNPGVDEPIFNSTRCNIMAANLPRCMELSKVCYDHPDPAICRAAETVCWYGVIEHYDGESGEGGRNRFDITRPCDTQDELCYPEISRIGEFLNLPWVWEALGVPKAVKNYTVFSEEVAIAFQLTNDLGISTQPQVVYLLENGIDVLFYQGNLDLACNTAGNLNWASKMSWPGQPAFVAQSKRMWKDGKQEVGWFKEVKTKFGVSEKEVTFALSTVNGAGHLVPFDKPKEALALITRWLNKRTFA</sequence>
<dbReference type="InterPro" id="IPR018202">
    <property type="entry name" value="Ser_caboxypep_ser_AS"/>
</dbReference>
<keyword evidence="4 6" id="KW-0378">Hydrolase</keyword>
<keyword evidence="5" id="KW-0325">Glycoprotein</keyword>
<proteinExistence type="inferred from homology"/>
<dbReference type="Gene3D" id="3.40.50.1820">
    <property type="entry name" value="alpha/beta hydrolase"/>
    <property type="match status" value="1"/>
</dbReference>
<dbReference type="InterPro" id="IPR033124">
    <property type="entry name" value="Ser_caboxypep_his_AS"/>
</dbReference>
<evidence type="ECO:0000256" key="5">
    <source>
        <dbReference type="ARBA" id="ARBA00023180"/>
    </source>
</evidence>
<keyword evidence="6" id="KW-0732">Signal</keyword>
<name>A0A6A5ZPN9_9PLEO</name>
<dbReference type="AlphaFoldDB" id="A0A6A5ZPN9"/>
<dbReference type="EMBL" id="ML977312">
    <property type="protein sequence ID" value="KAF2121660.1"/>
    <property type="molecule type" value="Genomic_DNA"/>
</dbReference>
<evidence type="ECO:0000313" key="8">
    <source>
        <dbReference type="Proteomes" id="UP000799770"/>
    </source>
</evidence>
<organism evidence="7 8">
    <name type="scientific">Lophiotrema nucula</name>
    <dbReference type="NCBI Taxonomy" id="690887"/>
    <lineage>
        <taxon>Eukaryota</taxon>
        <taxon>Fungi</taxon>
        <taxon>Dikarya</taxon>
        <taxon>Ascomycota</taxon>
        <taxon>Pezizomycotina</taxon>
        <taxon>Dothideomycetes</taxon>
        <taxon>Pleosporomycetidae</taxon>
        <taxon>Pleosporales</taxon>
        <taxon>Lophiotremataceae</taxon>
        <taxon>Lophiotrema</taxon>
    </lineage>
</organism>
<comment type="similarity">
    <text evidence="1 6">Belongs to the peptidase S10 family.</text>
</comment>
<evidence type="ECO:0000256" key="2">
    <source>
        <dbReference type="ARBA" id="ARBA00022645"/>
    </source>
</evidence>
<dbReference type="GO" id="GO:0004185">
    <property type="term" value="F:serine-type carboxypeptidase activity"/>
    <property type="evidence" value="ECO:0007669"/>
    <property type="project" value="UniProtKB-UniRule"/>
</dbReference>
<dbReference type="FunFam" id="3.40.50.1820:FF:000226">
    <property type="entry name" value="Carboxypeptidase"/>
    <property type="match status" value="1"/>
</dbReference>
<reference evidence="7" key="1">
    <citation type="journal article" date="2020" name="Stud. Mycol.">
        <title>101 Dothideomycetes genomes: a test case for predicting lifestyles and emergence of pathogens.</title>
        <authorList>
            <person name="Haridas S."/>
            <person name="Albert R."/>
            <person name="Binder M."/>
            <person name="Bloem J."/>
            <person name="Labutti K."/>
            <person name="Salamov A."/>
            <person name="Andreopoulos B."/>
            <person name="Baker S."/>
            <person name="Barry K."/>
            <person name="Bills G."/>
            <person name="Bluhm B."/>
            <person name="Cannon C."/>
            <person name="Castanera R."/>
            <person name="Culley D."/>
            <person name="Daum C."/>
            <person name="Ezra D."/>
            <person name="Gonzalez J."/>
            <person name="Henrissat B."/>
            <person name="Kuo A."/>
            <person name="Liang C."/>
            <person name="Lipzen A."/>
            <person name="Lutzoni F."/>
            <person name="Magnuson J."/>
            <person name="Mondo S."/>
            <person name="Nolan M."/>
            <person name="Ohm R."/>
            <person name="Pangilinan J."/>
            <person name="Park H.-J."/>
            <person name="Ramirez L."/>
            <person name="Alfaro M."/>
            <person name="Sun H."/>
            <person name="Tritt A."/>
            <person name="Yoshinaga Y."/>
            <person name="Zwiers L.-H."/>
            <person name="Turgeon B."/>
            <person name="Goodwin S."/>
            <person name="Spatafora J."/>
            <person name="Crous P."/>
            <person name="Grigoriev I."/>
        </authorList>
    </citation>
    <scope>NUCLEOTIDE SEQUENCE</scope>
    <source>
        <strain evidence="7">CBS 627.86</strain>
    </source>
</reference>
<evidence type="ECO:0000256" key="3">
    <source>
        <dbReference type="ARBA" id="ARBA00022670"/>
    </source>
</evidence>
<dbReference type="PROSITE" id="PS00560">
    <property type="entry name" value="CARBOXYPEPT_SER_HIS"/>
    <property type="match status" value="1"/>
</dbReference>
<dbReference type="SUPFAM" id="SSF53474">
    <property type="entry name" value="alpha/beta-Hydrolases"/>
    <property type="match status" value="1"/>
</dbReference>
<dbReference type="InterPro" id="IPR001563">
    <property type="entry name" value="Peptidase_S10"/>
</dbReference>
<dbReference type="EC" id="3.4.16.-" evidence="6"/>
<feature type="chain" id="PRO_5025709251" description="Carboxypeptidase" evidence="6">
    <location>
        <begin position="21"/>
        <end position="494"/>
    </location>
</feature>
<gene>
    <name evidence="7" type="ORF">BDV96DRAFT_512987</name>
</gene>